<dbReference type="AlphaFoldDB" id="A0A194Q9T2"/>
<evidence type="ECO:0000313" key="3">
    <source>
        <dbReference type="Proteomes" id="UP000053268"/>
    </source>
</evidence>
<dbReference type="EMBL" id="KQ459249">
    <property type="protein sequence ID" value="KPJ02278.1"/>
    <property type="molecule type" value="Genomic_DNA"/>
</dbReference>
<sequence length="80" mass="8757">MLIVLTVLTCSFKIQPNLDGNGMQLNNMALDEEFAAQLEEQERLAANARLPPPSQSSCTLPQHSSTLHSSRTSLASSHYD</sequence>
<organism evidence="2 3">
    <name type="scientific">Papilio xuthus</name>
    <name type="common">Asian swallowtail butterfly</name>
    <dbReference type="NCBI Taxonomy" id="66420"/>
    <lineage>
        <taxon>Eukaryota</taxon>
        <taxon>Metazoa</taxon>
        <taxon>Ecdysozoa</taxon>
        <taxon>Arthropoda</taxon>
        <taxon>Hexapoda</taxon>
        <taxon>Insecta</taxon>
        <taxon>Pterygota</taxon>
        <taxon>Neoptera</taxon>
        <taxon>Endopterygota</taxon>
        <taxon>Lepidoptera</taxon>
        <taxon>Glossata</taxon>
        <taxon>Ditrysia</taxon>
        <taxon>Papilionoidea</taxon>
        <taxon>Papilionidae</taxon>
        <taxon>Papilioninae</taxon>
        <taxon>Papilio</taxon>
    </lineage>
</organism>
<keyword evidence="3" id="KW-1185">Reference proteome</keyword>
<feature type="region of interest" description="Disordered" evidence="1">
    <location>
        <begin position="47"/>
        <end position="80"/>
    </location>
</feature>
<proteinExistence type="predicted"/>
<reference evidence="2 3" key="1">
    <citation type="journal article" date="2015" name="Nat. Commun.">
        <title>Outbred genome sequencing and CRISPR/Cas9 gene editing in butterflies.</title>
        <authorList>
            <person name="Li X."/>
            <person name="Fan D."/>
            <person name="Zhang W."/>
            <person name="Liu G."/>
            <person name="Zhang L."/>
            <person name="Zhao L."/>
            <person name="Fang X."/>
            <person name="Chen L."/>
            <person name="Dong Y."/>
            <person name="Chen Y."/>
            <person name="Ding Y."/>
            <person name="Zhao R."/>
            <person name="Feng M."/>
            <person name="Zhu Y."/>
            <person name="Feng Y."/>
            <person name="Jiang X."/>
            <person name="Zhu D."/>
            <person name="Xiang H."/>
            <person name="Feng X."/>
            <person name="Li S."/>
            <person name="Wang J."/>
            <person name="Zhang G."/>
            <person name="Kronforst M.R."/>
            <person name="Wang W."/>
        </authorList>
    </citation>
    <scope>NUCLEOTIDE SEQUENCE [LARGE SCALE GENOMIC DNA]</scope>
    <source>
        <strain evidence="2">Ya'a_city_454_Px</strain>
        <tissue evidence="2">Whole body</tissue>
    </source>
</reference>
<feature type="compositionally biased region" description="Low complexity" evidence="1">
    <location>
        <begin position="63"/>
        <end position="80"/>
    </location>
</feature>
<evidence type="ECO:0000256" key="1">
    <source>
        <dbReference type="SAM" id="MobiDB-lite"/>
    </source>
</evidence>
<dbReference type="Proteomes" id="UP000053268">
    <property type="component" value="Unassembled WGS sequence"/>
</dbReference>
<accession>A0A194Q9T2</accession>
<protein>
    <submittedName>
        <fullName evidence="2">Uncharacterized protein</fullName>
    </submittedName>
</protein>
<gene>
    <name evidence="2" type="ORF">RR46_08075</name>
</gene>
<name>A0A194Q9T2_PAPXU</name>
<evidence type="ECO:0000313" key="2">
    <source>
        <dbReference type="EMBL" id="KPJ02278.1"/>
    </source>
</evidence>